<accession>A0A381Z5M3</accession>
<dbReference type="Pfam" id="PF00378">
    <property type="entry name" value="ECH_1"/>
    <property type="match status" value="1"/>
</dbReference>
<gene>
    <name evidence="2" type="ORF">METZ01_LOCUS136957</name>
</gene>
<name>A0A381Z5M3_9ZZZZ</name>
<dbReference type="CDD" id="cd06558">
    <property type="entry name" value="crotonase-like"/>
    <property type="match status" value="1"/>
</dbReference>
<feature type="non-terminal residue" evidence="2">
    <location>
        <position position="83"/>
    </location>
</feature>
<dbReference type="PANTHER" id="PTHR43802:SF1">
    <property type="entry name" value="IP11341P-RELATED"/>
    <property type="match status" value="1"/>
</dbReference>
<reference evidence="2" key="1">
    <citation type="submission" date="2018-05" db="EMBL/GenBank/DDBJ databases">
        <authorList>
            <person name="Lanie J.A."/>
            <person name="Ng W.-L."/>
            <person name="Kazmierczak K.M."/>
            <person name="Andrzejewski T.M."/>
            <person name="Davidsen T.M."/>
            <person name="Wayne K.J."/>
            <person name="Tettelin H."/>
            <person name="Glass J.I."/>
            <person name="Rusch D."/>
            <person name="Podicherti R."/>
            <person name="Tsui H.-C.T."/>
            <person name="Winkler M.E."/>
        </authorList>
    </citation>
    <scope>NUCLEOTIDE SEQUENCE</scope>
</reference>
<dbReference type="InterPro" id="IPR001753">
    <property type="entry name" value="Enoyl-CoA_hydra/iso"/>
</dbReference>
<dbReference type="EMBL" id="UINC01019903">
    <property type="protein sequence ID" value="SVA84103.1"/>
    <property type="molecule type" value="Genomic_DNA"/>
</dbReference>
<evidence type="ECO:0008006" key="3">
    <source>
        <dbReference type="Google" id="ProtNLM"/>
    </source>
</evidence>
<dbReference type="PANTHER" id="PTHR43802">
    <property type="entry name" value="ENOYL-COA HYDRATASE"/>
    <property type="match status" value="1"/>
</dbReference>
<sequence>MAYEFIKYEASGGIARVTLNRPEKLNALSQQLQSELIECLTNADEDPDIRVITLRGAGRAFCAGYDITPPQSDEDREITEARR</sequence>
<dbReference type="Gene3D" id="3.90.226.10">
    <property type="entry name" value="2-enoyl-CoA Hydratase, Chain A, domain 1"/>
    <property type="match status" value="1"/>
</dbReference>
<dbReference type="AlphaFoldDB" id="A0A381Z5M3"/>
<organism evidence="2">
    <name type="scientific">marine metagenome</name>
    <dbReference type="NCBI Taxonomy" id="408172"/>
    <lineage>
        <taxon>unclassified sequences</taxon>
        <taxon>metagenomes</taxon>
        <taxon>ecological metagenomes</taxon>
    </lineage>
</organism>
<protein>
    <recommendedName>
        <fullName evidence="3">Enoyl-CoA hydratase</fullName>
    </recommendedName>
</protein>
<dbReference type="SUPFAM" id="SSF52096">
    <property type="entry name" value="ClpP/crotonase"/>
    <property type="match status" value="1"/>
</dbReference>
<dbReference type="InterPro" id="IPR029045">
    <property type="entry name" value="ClpP/crotonase-like_dom_sf"/>
</dbReference>
<comment type="similarity">
    <text evidence="1">Belongs to the enoyl-CoA hydratase/isomerase family.</text>
</comment>
<evidence type="ECO:0000256" key="1">
    <source>
        <dbReference type="ARBA" id="ARBA00005254"/>
    </source>
</evidence>
<proteinExistence type="inferred from homology"/>
<evidence type="ECO:0000313" key="2">
    <source>
        <dbReference type="EMBL" id="SVA84103.1"/>
    </source>
</evidence>